<dbReference type="EMBL" id="SJPM01000002">
    <property type="protein sequence ID" value="TWU01984.1"/>
    <property type="molecule type" value="Genomic_DNA"/>
</dbReference>
<feature type="domain" description="Protein-glutamine gamma-glutamyltransferase-like C-terminal" evidence="3">
    <location>
        <begin position="520"/>
        <end position="586"/>
    </location>
</feature>
<dbReference type="RefSeq" id="WP_146577176.1">
    <property type="nucleotide sequence ID" value="NZ_SJPM01000002.1"/>
</dbReference>
<evidence type="ECO:0000313" key="5">
    <source>
        <dbReference type="Proteomes" id="UP000316213"/>
    </source>
</evidence>
<gene>
    <name evidence="4" type="ORF">Pla100_17200</name>
</gene>
<dbReference type="OrthoDB" id="266384at2"/>
<feature type="transmembrane region" description="Helical" evidence="2">
    <location>
        <begin position="215"/>
        <end position="236"/>
    </location>
</feature>
<keyword evidence="2" id="KW-0472">Membrane</keyword>
<evidence type="ECO:0000313" key="4">
    <source>
        <dbReference type="EMBL" id="TWU01984.1"/>
    </source>
</evidence>
<organism evidence="4 5">
    <name type="scientific">Neorhodopirellula pilleata</name>
    <dbReference type="NCBI Taxonomy" id="2714738"/>
    <lineage>
        <taxon>Bacteria</taxon>
        <taxon>Pseudomonadati</taxon>
        <taxon>Planctomycetota</taxon>
        <taxon>Planctomycetia</taxon>
        <taxon>Pirellulales</taxon>
        <taxon>Pirellulaceae</taxon>
        <taxon>Neorhodopirellula</taxon>
    </lineage>
</organism>
<keyword evidence="2" id="KW-0812">Transmembrane</keyword>
<proteinExistence type="predicted"/>
<reference evidence="4 5" key="1">
    <citation type="submission" date="2019-02" db="EMBL/GenBank/DDBJ databases">
        <title>Deep-cultivation of Planctomycetes and their phenomic and genomic characterization uncovers novel biology.</title>
        <authorList>
            <person name="Wiegand S."/>
            <person name="Jogler M."/>
            <person name="Boedeker C."/>
            <person name="Pinto D."/>
            <person name="Vollmers J."/>
            <person name="Rivas-Marin E."/>
            <person name="Kohn T."/>
            <person name="Peeters S.H."/>
            <person name="Heuer A."/>
            <person name="Rast P."/>
            <person name="Oberbeckmann S."/>
            <person name="Bunk B."/>
            <person name="Jeske O."/>
            <person name="Meyerdierks A."/>
            <person name="Storesund J.E."/>
            <person name="Kallscheuer N."/>
            <person name="Luecker S."/>
            <person name="Lage O.M."/>
            <person name="Pohl T."/>
            <person name="Merkel B.J."/>
            <person name="Hornburger P."/>
            <person name="Mueller R.-W."/>
            <person name="Bruemmer F."/>
            <person name="Labrenz M."/>
            <person name="Spormann A.M."/>
            <person name="Op Den Camp H."/>
            <person name="Overmann J."/>
            <person name="Amann R."/>
            <person name="Jetten M.S.M."/>
            <person name="Mascher T."/>
            <person name="Medema M.H."/>
            <person name="Devos D.P."/>
            <person name="Kaster A.-K."/>
            <person name="Ovreas L."/>
            <person name="Rohde M."/>
            <person name="Galperin M.Y."/>
            <person name="Jogler C."/>
        </authorList>
    </citation>
    <scope>NUCLEOTIDE SEQUENCE [LARGE SCALE GENOMIC DNA]</scope>
    <source>
        <strain evidence="4 5">Pla100</strain>
    </source>
</reference>
<feature type="transmembrane region" description="Helical" evidence="2">
    <location>
        <begin position="77"/>
        <end position="100"/>
    </location>
</feature>
<feature type="transmembrane region" description="Helical" evidence="2">
    <location>
        <begin position="37"/>
        <end position="57"/>
    </location>
</feature>
<name>A0A5C6AV37_9BACT</name>
<keyword evidence="5" id="KW-1185">Reference proteome</keyword>
<keyword evidence="2" id="KW-1133">Transmembrane helix</keyword>
<feature type="transmembrane region" description="Helical" evidence="2">
    <location>
        <begin position="121"/>
        <end position="145"/>
    </location>
</feature>
<feature type="transmembrane region" description="Helical" evidence="2">
    <location>
        <begin position="151"/>
        <end position="168"/>
    </location>
</feature>
<protein>
    <recommendedName>
        <fullName evidence="3">Protein-glutamine gamma-glutamyltransferase-like C-terminal domain-containing protein</fullName>
    </recommendedName>
</protein>
<sequence length="603" mass="67831">MQLDQTNVAIRVRTLSEIGDLSLMMVRRYPRAFVREFILGAVFWMIVNTILLGWMTLDFSSNETFEGETDALFWRYLIWMATLVFLQTPIAGVLSTYSLGQSIFESQPPLRRTLRECRKMFWPLVWTLGVKRMAIPAVAIVAFRWGQESSGFYDVALPITLVLVASVVRSNRPFLAEMILLERCPIKSPSPNVITLARRSKALHTPLSSELGGRFLSVALVLSALLGCVFYSIFWVRGITLSDWTVDTVAMLVFYPLALWVIASLSVVVRLLGYLDARIRLEGWEVELAIRAEAIRQFGEDIMSIPTPAEIVDSPVTGNSSGATASRVGAGTAILLFALISCVNSHGFAQDVSLDSASETRFDPVVADSAWFDSESKTIVPIEVVDRRTDTLNRESRWTPKPPQSKAKTAQKNTPPPATTGPTTFWGALTWGNLFGWFLLFLLMSALIAALAYVFANSSFDFRPAPIQQTLVRQESLDDQTKRRIAELPAELRDTDVHPRTELERLMQQGDYDRAIIFLYGHQLLMLDRAAWLRLSRWKTNHQYVREARGNRLPAGDLLAETVQAFERSYFGRHSLNGEQFNLLWQNNLQLESMIAPPAVAKA</sequence>
<dbReference type="InterPro" id="IPR025403">
    <property type="entry name" value="TgpA-like_C"/>
</dbReference>
<evidence type="ECO:0000259" key="3">
    <source>
        <dbReference type="Pfam" id="PF13559"/>
    </source>
</evidence>
<dbReference type="Pfam" id="PF13559">
    <property type="entry name" value="DUF4129"/>
    <property type="match status" value="1"/>
</dbReference>
<dbReference type="AlphaFoldDB" id="A0A5C6AV37"/>
<feature type="region of interest" description="Disordered" evidence="1">
    <location>
        <begin position="391"/>
        <end position="421"/>
    </location>
</feature>
<comment type="caution">
    <text evidence="4">The sequence shown here is derived from an EMBL/GenBank/DDBJ whole genome shotgun (WGS) entry which is preliminary data.</text>
</comment>
<feature type="transmembrane region" description="Helical" evidence="2">
    <location>
        <begin position="434"/>
        <end position="456"/>
    </location>
</feature>
<evidence type="ECO:0000256" key="1">
    <source>
        <dbReference type="SAM" id="MobiDB-lite"/>
    </source>
</evidence>
<evidence type="ECO:0000256" key="2">
    <source>
        <dbReference type="SAM" id="Phobius"/>
    </source>
</evidence>
<feature type="transmembrane region" description="Helical" evidence="2">
    <location>
        <begin position="248"/>
        <end position="272"/>
    </location>
</feature>
<dbReference type="Proteomes" id="UP000316213">
    <property type="component" value="Unassembled WGS sequence"/>
</dbReference>
<accession>A0A5C6AV37</accession>